<dbReference type="PANTHER" id="PTHR24070">
    <property type="entry name" value="RAS, DI-RAS, AND RHEB FAMILY MEMBERS OF SMALL GTPASE SUPERFAMILY"/>
    <property type="match status" value="1"/>
</dbReference>
<keyword evidence="2" id="KW-0342">GTP-binding</keyword>
<dbReference type="InterPro" id="IPR020849">
    <property type="entry name" value="Small_GTPase_Ras-type"/>
</dbReference>
<comment type="caution">
    <text evidence="3">The sequence shown here is derived from an EMBL/GenBank/DDBJ whole genome shotgun (WGS) entry which is preliminary data.</text>
</comment>
<gene>
    <name evidence="3" type="ORF">MSPICULIGERA_LOCUS19303</name>
</gene>
<dbReference type="PROSITE" id="PS51420">
    <property type="entry name" value="RHO"/>
    <property type="match status" value="1"/>
</dbReference>
<feature type="non-terminal residue" evidence="3">
    <location>
        <position position="1"/>
    </location>
</feature>
<protein>
    <submittedName>
        <fullName evidence="3">Uncharacterized protein</fullName>
    </submittedName>
</protein>
<dbReference type="SMART" id="SM00175">
    <property type="entry name" value="RAB"/>
    <property type="match status" value="1"/>
</dbReference>
<evidence type="ECO:0000256" key="2">
    <source>
        <dbReference type="ARBA" id="ARBA00023134"/>
    </source>
</evidence>
<organism evidence="3 4">
    <name type="scientific">Mesorhabditis spiculigera</name>
    <dbReference type="NCBI Taxonomy" id="96644"/>
    <lineage>
        <taxon>Eukaryota</taxon>
        <taxon>Metazoa</taxon>
        <taxon>Ecdysozoa</taxon>
        <taxon>Nematoda</taxon>
        <taxon>Chromadorea</taxon>
        <taxon>Rhabditida</taxon>
        <taxon>Rhabditina</taxon>
        <taxon>Rhabditomorpha</taxon>
        <taxon>Rhabditoidea</taxon>
        <taxon>Rhabditidae</taxon>
        <taxon>Mesorhabditinae</taxon>
        <taxon>Mesorhabditis</taxon>
    </lineage>
</organism>
<accession>A0AA36D5L3</accession>
<dbReference type="NCBIfam" id="TIGR00231">
    <property type="entry name" value="small_GTP"/>
    <property type="match status" value="1"/>
</dbReference>
<keyword evidence="4" id="KW-1185">Reference proteome</keyword>
<dbReference type="InterPro" id="IPR027417">
    <property type="entry name" value="P-loop_NTPase"/>
</dbReference>
<dbReference type="SMART" id="SM00173">
    <property type="entry name" value="RAS"/>
    <property type="match status" value="1"/>
</dbReference>
<keyword evidence="1" id="KW-0547">Nucleotide-binding</keyword>
<evidence type="ECO:0000313" key="3">
    <source>
        <dbReference type="EMBL" id="CAJ0581136.1"/>
    </source>
</evidence>
<dbReference type="SUPFAM" id="SSF52540">
    <property type="entry name" value="P-loop containing nucleoside triphosphate hydrolases"/>
    <property type="match status" value="1"/>
</dbReference>
<dbReference type="Gene3D" id="3.40.50.300">
    <property type="entry name" value="P-loop containing nucleotide triphosphate hydrolases"/>
    <property type="match status" value="1"/>
</dbReference>
<sequence>MSVLQRKIAVMGFPCVGKSSITMRFVKGTFPDSYDTTIEDMYAKPHKFNGREFNLRITDTAGQQEHSLFPQSCTYDVDGYIIVYAIDDRQSYEIVQTIYEKIRDNVGDIKFPIVLVGNKADLQSTSRAVTRDEAQQLAKQWDVVFLETSAKDNTAIQQIFEKILYEIELSKGNIRRPPPPKDKCTIS</sequence>
<proteinExistence type="predicted"/>
<dbReference type="Proteomes" id="UP001177023">
    <property type="component" value="Unassembled WGS sequence"/>
</dbReference>
<dbReference type="PRINTS" id="PR00449">
    <property type="entry name" value="RASTRNSFRMNG"/>
</dbReference>
<dbReference type="SMART" id="SM00174">
    <property type="entry name" value="RHO"/>
    <property type="match status" value="1"/>
</dbReference>
<dbReference type="Pfam" id="PF00071">
    <property type="entry name" value="Ras"/>
    <property type="match status" value="1"/>
</dbReference>
<dbReference type="InterPro" id="IPR001806">
    <property type="entry name" value="Small_GTPase"/>
</dbReference>
<dbReference type="InterPro" id="IPR005225">
    <property type="entry name" value="Small_GTP-bd"/>
</dbReference>
<dbReference type="GO" id="GO:0007165">
    <property type="term" value="P:signal transduction"/>
    <property type="evidence" value="ECO:0007669"/>
    <property type="project" value="InterPro"/>
</dbReference>
<dbReference type="PROSITE" id="PS51419">
    <property type="entry name" value="RAB"/>
    <property type="match status" value="1"/>
</dbReference>
<dbReference type="AlphaFoldDB" id="A0AA36D5L3"/>
<name>A0AA36D5L3_9BILA</name>
<evidence type="ECO:0000256" key="1">
    <source>
        <dbReference type="ARBA" id="ARBA00022741"/>
    </source>
</evidence>
<dbReference type="PROSITE" id="PS51421">
    <property type="entry name" value="RAS"/>
    <property type="match status" value="1"/>
</dbReference>
<dbReference type="GO" id="GO:0003924">
    <property type="term" value="F:GTPase activity"/>
    <property type="evidence" value="ECO:0007669"/>
    <property type="project" value="InterPro"/>
</dbReference>
<reference evidence="3" key="1">
    <citation type="submission" date="2023-06" db="EMBL/GenBank/DDBJ databases">
        <authorList>
            <person name="Delattre M."/>
        </authorList>
    </citation>
    <scope>NUCLEOTIDE SEQUENCE</scope>
    <source>
        <strain evidence="3">AF72</strain>
    </source>
</reference>
<dbReference type="GO" id="GO:0016020">
    <property type="term" value="C:membrane"/>
    <property type="evidence" value="ECO:0007669"/>
    <property type="project" value="InterPro"/>
</dbReference>
<dbReference type="EMBL" id="CATQJA010002662">
    <property type="protein sequence ID" value="CAJ0581136.1"/>
    <property type="molecule type" value="Genomic_DNA"/>
</dbReference>
<dbReference type="GO" id="GO:0005525">
    <property type="term" value="F:GTP binding"/>
    <property type="evidence" value="ECO:0007669"/>
    <property type="project" value="UniProtKB-KW"/>
</dbReference>
<dbReference type="FunFam" id="3.40.50.300:FF:001447">
    <property type="entry name" value="Ras-related protein Rab-1B"/>
    <property type="match status" value="1"/>
</dbReference>
<evidence type="ECO:0000313" key="4">
    <source>
        <dbReference type="Proteomes" id="UP001177023"/>
    </source>
</evidence>